<dbReference type="Pfam" id="PF02720">
    <property type="entry name" value="DUF222"/>
    <property type="match status" value="1"/>
</dbReference>
<sequence>MMHSAPGREPHTIPYRQPTVTQENTKLVAQHQNRRYSRTHIRLTTGVTVMFDSQQVVDTDERPPRAVELVADLHRILDELQSVDLAPCTDTELTDVAADTERAIARLTVAGDRQIDQVEARDLPRKTGCRTLMQFMTHRLRVSNPMRRRKQMDATAHRTSLGGEVLPPEHPCLAEAFTQGAVGTAHVQATLDVLDRIPAAVDHDVRVAAERQMAEIAADHTPADITQLGARLLAHLDPDGTLADDTDQKRRRGLWIGRQRADGTAKISGTLTPALAARLTMMFAVWGKPGLNNPDDPASPQGPAGAADPEAVAAAADRDGRTLAQTNHDALDAALAAGFADGTLGTSHRGLPVQLIIKADLNDLIREAGLATTATGTLLPIRDVIALAADMQPWLAIFKDHTAVPLHFGRGKRLATREQRLVSFARPDGEVCSAPGCDQPATHVELHHAQKDWAKGGSTDIDDLAPACPRHNRMVGDQPGQYTTRIERSGPDEGRCLWRLNTEPGAPPNPDRLNRRPDIPRRFTTHLNTVRNEIHGPTTRPGDQARPYGHTHDDARRSWSTISHVIDVRPPRPSLRQLHPSLIEAHLMELLARN</sequence>
<evidence type="ECO:0000256" key="1">
    <source>
        <dbReference type="SAM" id="MobiDB-lite"/>
    </source>
</evidence>
<dbReference type="SMART" id="SM00507">
    <property type="entry name" value="HNHc"/>
    <property type="match status" value="1"/>
</dbReference>
<organism evidence="3 4">
    <name type="scientific">Gordonia terrae NBRC 100016</name>
    <dbReference type="NCBI Taxonomy" id="1089454"/>
    <lineage>
        <taxon>Bacteria</taxon>
        <taxon>Bacillati</taxon>
        <taxon>Actinomycetota</taxon>
        <taxon>Actinomycetes</taxon>
        <taxon>Mycobacteriales</taxon>
        <taxon>Gordoniaceae</taxon>
        <taxon>Gordonia</taxon>
    </lineage>
</organism>
<feature type="region of interest" description="Disordered" evidence="1">
    <location>
        <begin position="291"/>
        <end position="310"/>
    </location>
</feature>
<feature type="domain" description="HNH nuclease" evidence="2">
    <location>
        <begin position="418"/>
        <end position="473"/>
    </location>
</feature>
<gene>
    <name evidence="3" type="ORF">GOTRE_175_01450</name>
</gene>
<dbReference type="CDD" id="cd00085">
    <property type="entry name" value="HNHc"/>
    <property type="match status" value="1"/>
</dbReference>
<evidence type="ECO:0000313" key="3">
    <source>
        <dbReference type="EMBL" id="GAB46664.1"/>
    </source>
</evidence>
<comment type="caution">
    <text evidence="3">The sequence shown here is derived from an EMBL/GenBank/DDBJ whole genome shotgun (WGS) entry which is preliminary data.</text>
</comment>
<dbReference type="InterPro" id="IPR003870">
    <property type="entry name" value="DUF222"/>
</dbReference>
<dbReference type="InterPro" id="IPR003615">
    <property type="entry name" value="HNH_nuc"/>
</dbReference>
<proteinExistence type="predicted"/>
<evidence type="ECO:0000313" key="4">
    <source>
        <dbReference type="Proteomes" id="UP000004881"/>
    </source>
</evidence>
<reference evidence="3 4" key="1">
    <citation type="submission" date="2012-02" db="EMBL/GenBank/DDBJ databases">
        <title>Whole genome shotgun sequence of Gordonia terrae NBRC 100016.</title>
        <authorList>
            <person name="Takarada H."/>
            <person name="Hosoyama A."/>
            <person name="Tsuchikane K."/>
            <person name="Katsumata H."/>
            <person name="Yamazaki S."/>
            <person name="Fujita N."/>
        </authorList>
    </citation>
    <scope>NUCLEOTIDE SEQUENCE [LARGE SCALE GENOMIC DNA]</scope>
    <source>
        <strain evidence="3 4">NBRC 100016</strain>
    </source>
</reference>
<keyword evidence="4" id="KW-1185">Reference proteome</keyword>
<evidence type="ECO:0000259" key="2">
    <source>
        <dbReference type="SMART" id="SM00507"/>
    </source>
</evidence>
<dbReference type="EMBL" id="BAFD01000124">
    <property type="protein sequence ID" value="GAB46664.1"/>
    <property type="molecule type" value="Genomic_DNA"/>
</dbReference>
<dbReference type="Proteomes" id="UP000004881">
    <property type="component" value="Unassembled WGS sequence"/>
</dbReference>
<feature type="region of interest" description="Disordered" evidence="1">
    <location>
        <begin position="532"/>
        <end position="556"/>
    </location>
</feature>
<accession>A0ABQ0HLB4</accession>
<name>A0ABQ0HLB4_9ACTN</name>
<protein>
    <recommendedName>
        <fullName evidence="2">HNH nuclease domain-containing protein</fullName>
    </recommendedName>
</protein>